<reference evidence="1 2" key="1">
    <citation type="submission" date="2023-07" db="EMBL/GenBank/DDBJ databases">
        <title>Comparative genomics of wheat-associated soil bacteria to identify genetic determinants of phenazine resistance.</title>
        <authorList>
            <person name="Mouncey N."/>
        </authorList>
    </citation>
    <scope>NUCLEOTIDE SEQUENCE [LARGE SCALE GENOMIC DNA]</scope>
    <source>
        <strain evidence="1 2">W4I9-1</strain>
    </source>
</reference>
<evidence type="ECO:0000313" key="2">
    <source>
        <dbReference type="Proteomes" id="UP001244427"/>
    </source>
</evidence>
<keyword evidence="2" id="KW-1185">Reference proteome</keyword>
<organism evidence="1 2">
    <name type="scientific">Microbacterium natoriense</name>
    <dbReference type="NCBI Taxonomy" id="284570"/>
    <lineage>
        <taxon>Bacteria</taxon>
        <taxon>Bacillati</taxon>
        <taxon>Actinomycetota</taxon>
        <taxon>Actinomycetes</taxon>
        <taxon>Micrococcales</taxon>
        <taxon>Microbacteriaceae</taxon>
        <taxon>Microbacterium</taxon>
    </lineage>
</organism>
<proteinExistence type="predicted"/>
<dbReference type="EMBL" id="JAUSXV010000001">
    <property type="protein sequence ID" value="MDQ0649246.1"/>
    <property type="molecule type" value="Genomic_DNA"/>
</dbReference>
<evidence type="ECO:0008006" key="3">
    <source>
        <dbReference type="Google" id="ProtNLM"/>
    </source>
</evidence>
<name>A0AAW8F439_9MICO</name>
<comment type="caution">
    <text evidence="1">The sequence shown here is derived from an EMBL/GenBank/DDBJ whole genome shotgun (WGS) entry which is preliminary data.</text>
</comment>
<accession>A0AAW8F439</accession>
<protein>
    <recommendedName>
        <fullName evidence="3">Transcriptional regulator, AbiEi antitoxin, Type IV TA system</fullName>
    </recommendedName>
</protein>
<evidence type="ECO:0000313" key="1">
    <source>
        <dbReference type="EMBL" id="MDQ0649246.1"/>
    </source>
</evidence>
<sequence>MRRMNGTTAPTLEHLVRSRADLLLNGWTDRRIANAIRGGAFHQIRRGWFIAADERKALWEEEKHRVHVIAVARDSRGPGVMSHSSAAVLWRLPLWGMRLTRVHMTTDAPHRISSSPDVHRHVAALGPDDVNVIDGIRCTSLARTVFDLIRVVPVEAAVAVADAAERQMAARGWEWDLDAVTSWRGGMQERLDAAPSARGIRQARWVSDFADGRAQLPGESVSRLQLFRLGFEPPELQVPVDGPGGSRYFVDFGLKGIRVFGEFDGQGKYRDEALRSGKPLEQVLLEEKRREDWIRGTTQWRFARWEAPHIQTARALESRLASFGIAAP</sequence>
<gene>
    <name evidence="1" type="ORF">QFZ53_003442</name>
</gene>
<dbReference type="AlphaFoldDB" id="A0AAW8F439"/>
<dbReference type="Proteomes" id="UP001244427">
    <property type="component" value="Unassembled WGS sequence"/>
</dbReference>